<reference evidence="1" key="1">
    <citation type="submission" date="2019-11" db="UniProtKB">
        <authorList>
            <consortium name="WormBaseParasite"/>
        </authorList>
    </citation>
    <scope>IDENTIFICATION</scope>
</reference>
<evidence type="ECO:0000313" key="1">
    <source>
        <dbReference type="WBParaSite" id="MCU_013822-RA"/>
    </source>
</evidence>
<accession>A0A5K3G653</accession>
<name>A0A5K3G653_MESCO</name>
<dbReference type="WBParaSite" id="MCU_013822-RA">
    <property type="protein sequence ID" value="MCU_013822-RA"/>
    <property type="gene ID" value="MCU_013822"/>
</dbReference>
<dbReference type="AlphaFoldDB" id="A0A5K3G653"/>
<protein>
    <submittedName>
        <fullName evidence="1">DUF1758 domain-containing protein</fullName>
    </submittedName>
</protein>
<proteinExistence type="predicted"/>
<organism evidence="1">
    <name type="scientific">Mesocestoides corti</name>
    <name type="common">Flatworm</name>
    <dbReference type="NCBI Taxonomy" id="53468"/>
    <lineage>
        <taxon>Eukaryota</taxon>
        <taxon>Metazoa</taxon>
        <taxon>Spiralia</taxon>
        <taxon>Lophotrochozoa</taxon>
        <taxon>Platyhelminthes</taxon>
        <taxon>Cestoda</taxon>
        <taxon>Eucestoda</taxon>
        <taxon>Cyclophyllidea</taxon>
        <taxon>Mesocestoididae</taxon>
        <taxon>Mesocestoides</taxon>
    </lineage>
</organism>
<sequence length="315" mass="34323">MSAPKSDATPHHSTTSLCSFKMRVVALNKEVSDIRLTKEALLKIENEVLVGDKVVHRRPFISNLERLAKLSDEVASEISCDISSSKHNEFPIDDALLAAPVINSPGIRLFHGGLLLTATCVGVSYLSKNTTLNTCLQAATGMAISKLDKFLSGAGLKPDQLIHYHVTTNADLSDPNIATTISEPLKLLFDTPSVRKRRVGNAPPSQVCISSHWPVEALNLIRDVRLLPEITERELIVVGLSGIAVAGGTETTIIDVMRVGIMPETLQLPPISVESPVDHLPLHIDQQCWLALRHVHRVMKVRVSLSSKNPLVGFL</sequence>